<reference evidence="3" key="1">
    <citation type="submission" date="2019-10" db="EMBL/GenBank/DDBJ databases">
        <title>Streptomyces sp. nov., a novel actinobacterium isolated from alkaline environment.</title>
        <authorList>
            <person name="Golinska P."/>
        </authorList>
    </citation>
    <scope>NUCLEOTIDE SEQUENCE [LARGE SCALE GENOMIC DNA]</scope>
    <source>
        <strain evidence="3">DSM 42118</strain>
    </source>
</reference>
<evidence type="ECO:0000313" key="3">
    <source>
        <dbReference type="Proteomes" id="UP000538929"/>
    </source>
</evidence>
<gene>
    <name evidence="2" type="ORF">FNQ90_01365</name>
</gene>
<name>A0A7W3TA32_9ACTN</name>
<feature type="region of interest" description="Disordered" evidence="1">
    <location>
        <begin position="176"/>
        <end position="205"/>
    </location>
</feature>
<protein>
    <submittedName>
        <fullName evidence="2">Extracellular solute-binding protein</fullName>
    </submittedName>
</protein>
<comment type="caution">
    <text evidence="2">The sequence shown here is derived from an EMBL/GenBank/DDBJ whole genome shotgun (WGS) entry which is preliminary data.</text>
</comment>
<dbReference type="Pfam" id="PF01547">
    <property type="entry name" value="SBP_bac_1"/>
    <property type="match status" value="1"/>
</dbReference>
<dbReference type="AlphaFoldDB" id="A0A7W3TA32"/>
<dbReference type="EMBL" id="VKHT01000018">
    <property type="protein sequence ID" value="MBB0242790.1"/>
    <property type="molecule type" value="Genomic_DNA"/>
</dbReference>
<dbReference type="SUPFAM" id="SSF53850">
    <property type="entry name" value="Periplasmic binding protein-like II"/>
    <property type="match status" value="1"/>
</dbReference>
<keyword evidence="3" id="KW-1185">Reference proteome</keyword>
<organism evidence="2 3">
    <name type="scientific">Streptomyces alkaliphilus</name>
    <dbReference type="NCBI Taxonomy" id="1472722"/>
    <lineage>
        <taxon>Bacteria</taxon>
        <taxon>Bacillati</taxon>
        <taxon>Actinomycetota</taxon>
        <taxon>Actinomycetes</taxon>
        <taxon>Kitasatosporales</taxon>
        <taxon>Streptomycetaceae</taxon>
        <taxon>Streptomyces</taxon>
    </lineage>
</organism>
<dbReference type="Proteomes" id="UP000538929">
    <property type="component" value="Unassembled WGS sequence"/>
</dbReference>
<sequence length="205" mass="21757">MRAVLRPGHVGVLVLGPRNGGGRGSVEQSKPGCAGRVEDLVATDLQGFSPALYKSWNDDEVVTWISAARGYSTIRDNAPSTAGKWAVAPMPQWEAGGQRAGNWGGSTTAVLSGNEHPAEATEFALWLNTDPEALEILNREGGLYPAATDGLDLPALGEPVDFYGGQRIFEVFAPASTPSSTTRDCPRSWTCRGPSGSGSTRWERI</sequence>
<proteinExistence type="predicted"/>
<accession>A0A7W3TA32</accession>
<evidence type="ECO:0000313" key="2">
    <source>
        <dbReference type="EMBL" id="MBB0242790.1"/>
    </source>
</evidence>
<dbReference type="Gene3D" id="3.40.190.10">
    <property type="entry name" value="Periplasmic binding protein-like II"/>
    <property type="match status" value="1"/>
</dbReference>
<evidence type="ECO:0000256" key="1">
    <source>
        <dbReference type="SAM" id="MobiDB-lite"/>
    </source>
</evidence>
<dbReference type="InterPro" id="IPR006059">
    <property type="entry name" value="SBP"/>
</dbReference>